<feature type="compositionally biased region" description="Basic residues" evidence="1">
    <location>
        <begin position="19"/>
        <end position="28"/>
    </location>
</feature>
<evidence type="ECO:0000313" key="2">
    <source>
        <dbReference type="EMBL" id="CAE0374260.1"/>
    </source>
</evidence>
<organism evidence="2">
    <name type="scientific">Aureoumbra lagunensis</name>
    <dbReference type="NCBI Taxonomy" id="44058"/>
    <lineage>
        <taxon>Eukaryota</taxon>
        <taxon>Sar</taxon>
        <taxon>Stramenopiles</taxon>
        <taxon>Ochrophyta</taxon>
        <taxon>Pelagophyceae</taxon>
        <taxon>Pelagomonadales</taxon>
        <taxon>Aureoumbra</taxon>
    </lineage>
</organism>
<dbReference type="EMBL" id="HBIJ01022968">
    <property type="protein sequence ID" value="CAE0374260.1"/>
    <property type="molecule type" value="Transcribed_RNA"/>
</dbReference>
<feature type="region of interest" description="Disordered" evidence="1">
    <location>
        <begin position="1"/>
        <end position="90"/>
    </location>
</feature>
<proteinExistence type="predicted"/>
<sequence>MDDLDDDLLFGDDPAATKRLQRKKKKTSKAKDELSLLDAMMAEEKERQKQLDTIRAQTEASEKRRKELVAEKEDDQSADQDMHSCGNMSRASLSPLQIDWDFIKKNKQKDTNENNDEDTTKKKKRKSSSFMGILVEDDDDCYGLKDGPHWQCDEIARFELPKKVMLSRSAAEMIIAKWLNHASKNVDNELSNALTQLAKRNKENELREAFIALSSSSTAWEESHRPWVLAVAALDSRKSVARAAAAAILQSTSSCEKNIDQVMHEIFDALLSTNTTHNDIEEPFLSVERLAPLLNQASPTKHLALRLISDLLVDKSFATSTLCRTAARTFFARCESTIFTDFPVNFSSPAHTLLAIRILPFDVSDGVIQFLSKLLMHLLQDTTFSKILKAQTQQGGLGYLLSALTAMAQDSGGGNAAVPVLGNHASLHIALATIHKLYSYIAPKFSHQEHKLLLKHASDLKQRLRNELDPMAVRTNDIMESFLAGLRRDSEPPVKKQGRLTFTSAKVITAAD</sequence>
<evidence type="ECO:0000256" key="1">
    <source>
        <dbReference type="SAM" id="MobiDB-lite"/>
    </source>
</evidence>
<accession>A0A7S3NPU0</accession>
<feature type="compositionally biased region" description="Acidic residues" evidence="1">
    <location>
        <begin position="1"/>
        <end position="10"/>
    </location>
</feature>
<reference evidence="2" key="1">
    <citation type="submission" date="2021-01" db="EMBL/GenBank/DDBJ databases">
        <authorList>
            <person name="Corre E."/>
            <person name="Pelletier E."/>
            <person name="Niang G."/>
            <person name="Scheremetjew M."/>
            <person name="Finn R."/>
            <person name="Kale V."/>
            <person name="Holt S."/>
            <person name="Cochrane G."/>
            <person name="Meng A."/>
            <person name="Brown T."/>
            <person name="Cohen L."/>
        </authorList>
    </citation>
    <scope>NUCLEOTIDE SEQUENCE</scope>
    <source>
        <strain evidence="2">CCMP1510</strain>
    </source>
</reference>
<feature type="compositionally biased region" description="Basic and acidic residues" evidence="1">
    <location>
        <begin position="42"/>
        <end position="52"/>
    </location>
</feature>
<protein>
    <submittedName>
        <fullName evidence="2">Uncharacterized protein</fullName>
    </submittedName>
</protein>
<feature type="compositionally biased region" description="Basic and acidic residues" evidence="1">
    <location>
        <begin position="60"/>
        <end position="71"/>
    </location>
</feature>
<feature type="region of interest" description="Disordered" evidence="1">
    <location>
        <begin position="105"/>
        <end position="128"/>
    </location>
</feature>
<name>A0A7S3NPU0_9STRA</name>
<dbReference type="AlphaFoldDB" id="A0A7S3NPU0"/>
<gene>
    <name evidence="2" type="ORF">ALAG00032_LOCUS15063</name>
</gene>